<keyword evidence="4 6" id="KW-0479">Metal-binding</keyword>
<dbReference type="SUPFAM" id="SSF48264">
    <property type="entry name" value="Cytochrome P450"/>
    <property type="match status" value="1"/>
</dbReference>
<evidence type="ECO:0000256" key="6">
    <source>
        <dbReference type="PIRSR" id="PIRSR602401-1"/>
    </source>
</evidence>
<dbReference type="GO" id="GO:0016705">
    <property type="term" value="F:oxidoreductase activity, acting on paired donors, with incorporation or reduction of molecular oxygen"/>
    <property type="evidence" value="ECO:0007669"/>
    <property type="project" value="InterPro"/>
</dbReference>
<proteinExistence type="inferred from homology"/>
<evidence type="ECO:0000256" key="5">
    <source>
        <dbReference type="ARBA" id="ARBA00023004"/>
    </source>
</evidence>
<dbReference type="PANTHER" id="PTHR24305:SF210">
    <property type="entry name" value="CYTOCHROME P450 MONOOXYGENASE ASQL-RELATED"/>
    <property type="match status" value="1"/>
</dbReference>
<evidence type="ECO:0000256" key="3">
    <source>
        <dbReference type="ARBA" id="ARBA00022617"/>
    </source>
</evidence>
<keyword evidence="8" id="KW-0472">Membrane</keyword>
<comment type="caution">
    <text evidence="9">The sequence shown here is derived from an EMBL/GenBank/DDBJ whole genome shotgun (WGS) entry which is preliminary data.</text>
</comment>
<evidence type="ECO:0008006" key="11">
    <source>
        <dbReference type="Google" id="ProtNLM"/>
    </source>
</evidence>
<evidence type="ECO:0000313" key="9">
    <source>
        <dbReference type="EMBL" id="CAF9912287.1"/>
    </source>
</evidence>
<evidence type="ECO:0000256" key="8">
    <source>
        <dbReference type="SAM" id="Phobius"/>
    </source>
</evidence>
<dbReference type="PRINTS" id="PR00385">
    <property type="entry name" value="P450"/>
</dbReference>
<dbReference type="GO" id="GO:0020037">
    <property type="term" value="F:heme binding"/>
    <property type="evidence" value="ECO:0007669"/>
    <property type="project" value="InterPro"/>
</dbReference>
<evidence type="ECO:0000256" key="7">
    <source>
        <dbReference type="RuleBase" id="RU000461"/>
    </source>
</evidence>
<dbReference type="AlphaFoldDB" id="A0A8H3EXU2"/>
<dbReference type="PANTHER" id="PTHR24305">
    <property type="entry name" value="CYTOCHROME P450"/>
    <property type="match status" value="1"/>
</dbReference>
<gene>
    <name evidence="9" type="ORF">IMSHALPRED_000274</name>
</gene>
<dbReference type="InterPro" id="IPR002401">
    <property type="entry name" value="Cyt_P450_E_grp-I"/>
</dbReference>
<dbReference type="OrthoDB" id="1470350at2759"/>
<keyword evidence="5 6" id="KW-0408">Iron</keyword>
<dbReference type="InterPro" id="IPR036396">
    <property type="entry name" value="Cyt_P450_sf"/>
</dbReference>
<evidence type="ECO:0000256" key="1">
    <source>
        <dbReference type="ARBA" id="ARBA00001971"/>
    </source>
</evidence>
<comment type="similarity">
    <text evidence="2 7">Belongs to the cytochrome P450 family.</text>
</comment>
<keyword evidence="8" id="KW-1133">Transmembrane helix</keyword>
<dbReference type="Pfam" id="PF00067">
    <property type="entry name" value="p450"/>
    <property type="match status" value="1"/>
</dbReference>
<keyword evidence="7" id="KW-0503">Monooxygenase</keyword>
<dbReference type="InterPro" id="IPR017972">
    <property type="entry name" value="Cyt_P450_CS"/>
</dbReference>
<organism evidence="9 10">
    <name type="scientific">Imshaugia aleurites</name>
    <dbReference type="NCBI Taxonomy" id="172621"/>
    <lineage>
        <taxon>Eukaryota</taxon>
        <taxon>Fungi</taxon>
        <taxon>Dikarya</taxon>
        <taxon>Ascomycota</taxon>
        <taxon>Pezizomycotina</taxon>
        <taxon>Lecanoromycetes</taxon>
        <taxon>OSLEUM clade</taxon>
        <taxon>Lecanoromycetidae</taxon>
        <taxon>Lecanorales</taxon>
        <taxon>Lecanorineae</taxon>
        <taxon>Parmeliaceae</taxon>
        <taxon>Imshaugia</taxon>
    </lineage>
</organism>
<dbReference type="GO" id="GO:0004497">
    <property type="term" value="F:monooxygenase activity"/>
    <property type="evidence" value="ECO:0007669"/>
    <property type="project" value="UniProtKB-KW"/>
</dbReference>
<evidence type="ECO:0000313" key="10">
    <source>
        <dbReference type="Proteomes" id="UP000664534"/>
    </source>
</evidence>
<dbReference type="PRINTS" id="PR00463">
    <property type="entry name" value="EP450I"/>
</dbReference>
<comment type="cofactor">
    <cofactor evidence="1 6">
        <name>heme</name>
        <dbReference type="ChEBI" id="CHEBI:30413"/>
    </cofactor>
</comment>
<evidence type="ECO:0000256" key="2">
    <source>
        <dbReference type="ARBA" id="ARBA00010617"/>
    </source>
</evidence>
<dbReference type="Proteomes" id="UP000664534">
    <property type="component" value="Unassembled WGS sequence"/>
</dbReference>
<keyword evidence="3 6" id="KW-0349">Heme</keyword>
<sequence>MLTLYATIGVGYWYYALLSGRGPWMNHDWHKKYGPIVRIAPNHLSFNDHHAQKIIYGFGTENLPSMEKDPRFFTPEVDHSMNIINECDKEEHSRMRRMLSFAFSMSNLIRNEDVLIRRTDEFLNAIGGIEGENGERGINIVQKFNYVTFNIMGEMSFGDSWEMRLKEQPEHRYHWADVIVNSTYMNDVMRAVVCVPGLFSFLERFPPTHSRKTLYRHAEYATEHTEARLKLQTDRRDFMYYILHAKGPAATPKEIASHYNVIMMAGAVTTATFLSGVMYYLGHNRQALGRLQDELRSTFPSIEAIDSKCLLNCVYLNAVVEEGLRIYPPAGAAHLSRIVPKGGCEISGSFIPESTRVSVHSWSVLRDPANFHAPSQFIPERWIKTTPEGQKGDKLDRSLPFSYGPRGCLGRK</sequence>
<feature type="binding site" description="axial binding residue" evidence="6">
    <location>
        <position position="408"/>
    </location>
    <ligand>
        <name>heme</name>
        <dbReference type="ChEBI" id="CHEBI:30413"/>
    </ligand>
    <ligandPart>
        <name>Fe</name>
        <dbReference type="ChEBI" id="CHEBI:18248"/>
    </ligandPart>
</feature>
<dbReference type="Gene3D" id="1.10.630.10">
    <property type="entry name" value="Cytochrome P450"/>
    <property type="match status" value="1"/>
</dbReference>
<keyword evidence="10" id="KW-1185">Reference proteome</keyword>
<protein>
    <recommendedName>
        <fullName evidence="11">Cytochrome P450</fullName>
    </recommendedName>
</protein>
<dbReference type="PROSITE" id="PS00086">
    <property type="entry name" value="CYTOCHROME_P450"/>
    <property type="match status" value="1"/>
</dbReference>
<dbReference type="GO" id="GO:0005506">
    <property type="term" value="F:iron ion binding"/>
    <property type="evidence" value="ECO:0007669"/>
    <property type="project" value="InterPro"/>
</dbReference>
<dbReference type="InterPro" id="IPR001128">
    <property type="entry name" value="Cyt_P450"/>
</dbReference>
<feature type="transmembrane region" description="Helical" evidence="8">
    <location>
        <begin position="261"/>
        <end position="281"/>
    </location>
</feature>
<dbReference type="InterPro" id="IPR050121">
    <property type="entry name" value="Cytochrome_P450_monoxygenase"/>
</dbReference>
<reference evidence="9" key="1">
    <citation type="submission" date="2021-03" db="EMBL/GenBank/DDBJ databases">
        <authorList>
            <person name="Tagirdzhanova G."/>
        </authorList>
    </citation>
    <scope>NUCLEOTIDE SEQUENCE</scope>
</reference>
<evidence type="ECO:0000256" key="4">
    <source>
        <dbReference type="ARBA" id="ARBA00022723"/>
    </source>
</evidence>
<dbReference type="EMBL" id="CAJPDT010000010">
    <property type="protein sequence ID" value="CAF9912287.1"/>
    <property type="molecule type" value="Genomic_DNA"/>
</dbReference>
<accession>A0A8H3EXU2</accession>
<keyword evidence="7" id="KW-0560">Oxidoreductase</keyword>
<name>A0A8H3EXU2_9LECA</name>
<dbReference type="CDD" id="cd11058">
    <property type="entry name" value="CYP60B-like"/>
    <property type="match status" value="1"/>
</dbReference>
<keyword evidence="8" id="KW-0812">Transmembrane</keyword>